<dbReference type="InterPro" id="IPR006282">
    <property type="entry name" value="Thi_PPkinase"/>
</dbReference>
<dbReference type="GO" id="GO:0030975">
    <property type="term" value="F:thiamine binding"/>
    <property type="evidence" value="ECO:0007669"/>
    <property type="project" value="InterPro"/>
</dbReference>
<evidence type="ECO:0000259" key="6">
    <source>
        <dbReference type="SMART" id="SM00983"/>
    </source>
</evidence>
<keyword evidence="3 7" id="KW-0418">Kinase</keyword>
<dbReference type="PANTHER" id="PTHR41299:SF1">
    <property type="entry name" value="THIAMINE PYROPHOSPHOKINASE"/>
    <property type="match status" value="1"/>
</dbReference>
<protein>
    <recommendedName>
        <fullName evidence="5">Thiamine diphosphokinase</fullName>
        <ecNumber evidence="5">2.7.6.2</ecNumber>
    </recommendedName>
</protein>
<keyword evidence="8" id="KW-1185">Reference proteome</keyword>
<keyword evidence="1 7" id="KW-0808">Transferase</keyword>
<dbReference type="GO" id="GO:0004788">
    <property type="term" value="F:thiamine diphosphokinase activity"/>
    <property type="evidence" value="ECO:0007669"/>
    <property type="project" value="UniProtKB-UniRule"/>
</dbReference>
<evidence type="ECO:0000256" key="2">
    <source>
        <dbReference type="ARBA" id="ARBA00022741"/>
    </source>
</evidence>
<dbReference type="Proteomes" id="UP000559117">
    <property type="component" value="Unassembled WGS sequence"/>
</dbReference>
<dbReference type="Gene3D" id="3.40.50.10240">
    <property type="entry name" value="Thiamin pyrophosphokinase, catalytic domain"/>
    <property type="match status" value="1"/>
</dbReference>
<dbReference type="PANTHER" id="PTHR41299">
    <property type="entry name" value="THIAMINE PYROPHOSPHOKINASE"/>
    <property type="match status" value="1"/>
</dbReference>
<dbReference type="Pfam" id="PF04265">
    <property type="entry name" value="TPK_B1_binding"/>
    <property type="match status" value="1"/>
</dbReference>
<dbReference type="Pfam" id="PF04263">
    <property type="entry name" value="TPK_catalytic"/>
    <property type="match status" value="1"/>
</dbReference>
<sequence length="235" mass="26472">MSYTVSLAQISACFSKNYQFKREVLLITGGRQPDIKWLQQLAKDKIIYCADHGLDICRKAGIMPDYVVGDGDSAQIENWQWAQKNNIPMEILPQDKDYTDTQLALQKIIKDYPAAVIYVTGIWGGRFDHLYSSILSLAAEKAANNIICCGLDDKESIFILENEIVVLECKKTPKSISLLPLTDNCSNVSIDNVKWPLTDVMLRQNKPYAVSNVLKDNNTFTVSCGKGILGVYFYW</sequence>
<evidence type="ECO:0000313" key="7">
    <source>
        <dbReference type="EMBL" id="MBB5336531.1"/>
    </source>
</evidence>
<dbReference type="GO" id="GO:0005524">
    <property type="term" value="F:ATP binding"/>
    <property type="evidence" value="ECO:0007669"/>
    <property type="project" value="UniProtKB-KW"/>
</dbReference>
<dbReference type="GO" id="GO:0006772">
    <property type="term" value="P:thiamine metabolic process"/>
    <property type="evidence" value="ECO:0007669"/>
    <property type="project" value="UniProtKB-UniRule"/>
</dbReference>
<dbReference type="SMART" id="SM00983">
    <property type="entry name" value="TPK_B1_binding"/>
    <property type="match status" value="1"/>
</dbReference>
<evidence type="ECO:0000256" key="3">
    <source>
        <dbReference type="ARBA" id="ARBA00022777"/>
    </source>
</evidence>
<dbReference type="AlphaFoldDB" id="A0A840UFL6"/>
<keyword evidence="2" id="KW-0547">Nucleotide-binding</keyword>
<gene>
    <name evidence="7" type="ORF">HNR32_001681</name>
</gene>
<dbReference type="InterPro" id="IPR053149">
    <property type="entry name" value="TPK"/>
</dbReference>
<evidence type="ECO:0000256" key="1">
    <source>
        <dbReference type="ARBA" id="ARBA00022679"/>
    </source>
</evidence>
<dbReference type="SUPFAM" id="SSF63862">
    <property type="entry name" value="Thiamin pyrophosphokinase, substrate-binding domain"/>
    <property type="match status" value="1"/>
</dbReference>
<dbReference type="InterPro" id="IPR036371">
    <property type="entry name" value="TPK_B1-bd_sf"/>
</dbReference>
<dbReference type="InterPro" id="IPR036759">
    <property type="entry name" value="TPK_catalytic_sf"/>
</dbReference>
<evidence type="ECO:0000256" key="5">
    <source>
        <dbReference type="NCBIfam" id="TIGR01378"/>
    </source>
</evidence>
<feature type="domain" description="Thiamin pyrophosphokinase thiamin-binding" evidence="6">
    <location>
        <begin position="161"/>
        <end position="229"/>
    </location>
</feature>
<reference evidence="7 8" key="1">
    <citation type="submission" date="2020-08" db="EMBL/GenBank/DDBJ databases">
        <title>Genomic Encyclopedia of Type Strains, Phase IV (KMG-IV): sequencing the most valuable type-strain genomes for metagenomic binning, comparative biology and taxonomic classification.</title>
        <authorList>
            <person name="Goeker M."/>
        </authorList>
    </citation>
    <scope>NUCLEOTIDE SEQUENCE [LARGE SCALE GENOMIC DNA]</scope>
    <source>
        <strain evidence="7 8">DSM 24661</strain>
    </source>
</reference>
<accession>A0A840UFL6</accession>
<dbReference type="SUPFAM" id="SSF63999">
    <property type="entry name" value="Thiamin pyrophosphokinase, catalytic domain"/>
    <property type="match status" value="1"/>
</dbReference>
<dbReference type="GO" id="GO:0009229">
    <property type="term" value="P:thiamine diphosphate biosynthetic process"/>
    <property type="evidence" value="ECO:0007669"/>
    <property type="project" value="InterPro"/>
</dbReference>
<keyword evidence="4" id="KW-0067">ATP-binding</keyword>
<dbReference type="CDD" id="cd07995">
    <property type="entry name" value="TPK"/>
    <property type="match status" value="1"/>
</dbReference>
<dbReference type="InterPro" id="IPR007371">
    <property type="entry name" value="TPK_catalytic"/>
</dbReference>
<organism evidence="7 8">
    <name type="scientific">Pectinatus brassicae</name>
    <dbReference type="NCBI Taxonomy" id="862415"/>
    <lineage>
        <taxon>Bacteria</taxon>
        <taxon>Bacillati</taxon>
        <taxon>Bacillota</taxon>
        <taxon>Negativicutes</taxon>
        <taxon>Selenomonadales</taxon>
        <taxon>Selenomonadaceae</taxon>
        <taxon>Pectinatus</taxon>
    </lineage>
</organism>
<evidence type="ECO:0000256" key="4">
    <source>
        <dbReference type="ARBA" id="ARBA00022840"/>
    </source>
</evidence>
<evidence type="ECO:0000313" key="8">
    <source>
        <dbReference type="Proteomes" id="UP000559117"/>
    </source>
</evidence>
<dbReference type="EMBL" id="JACHFH010000019">
    <property type="protein sequence ID" value="MBB5336531.1"/>
    <property type="molecule type" value="Genomic_DNA"/>
</dbReference>
<proteinExistence type="predicted"/>
<comment type="caution">
    <text evidence="7">The sequence shown here is derived from an EMBL/GenBank/DDBJ whole genome shotgun (WGS) entry which is preliminary data.</text>
</comment>
<dbReference type="InterPro" id="IPR007373">
    <property type="entry name" value="Thiamin_PyroPKinase_B1-bd"/>
</dbReference>
<dbReference type="NCBIfam" id="TIGR01378">
    <property type="entry name" value="thi_PPkinase"/>
    <property type="match status" value="1"/>
</dbReference>
<dbReference type="GO" id="GO:0016301">
    <property type="term" value="F:kinase activity"/>
    <property type="evidence" value="ECO:0007669"/>
    <property type="project" value="UniProtKB-KW"/>
</dbReference>
<dbReference type="EC" id="2.7.6.2" evidence="5"/>
<dbReference type="RefSeq" id="WP_183861548.1">
    <property type="nucleotide sequence ID" value="NZ_JACHFH010000019.1"/>
</dbReference>
<name>A0A840UFL6_9FIRM</name>